<reference evidence="1" key="1">
    <citation type="journal article" date="2023" name="bioRxiv">
        <title>Improved chromosome-level genome assembly for marigold (Tagetes erecta).</title>
        <authorList>
            <person name="Jiang F."/>
            <person name="Yuan L."/>
            <person name="Wang S."/>
            <person name="Wang H."/>
            <person name="Xu D."/>
            <person name="Wang A."/>
            <person name="Fan W."/>
        </authorList>
    </citation>
    <scope>NUCLEOTIDE SEQUENCE</scope>
    <source>
        <strain evidence="1">WSJ</strain>
        <tissue evidence="1">Leaf</tissue>
    </source>
</reference>
<accession>A0AAD8K1T1</accession>
<proteinExistence type="predicted"/>
<name>A0AAD8K1T1_TARER</name>
<organism evidence="1 2">
    <name type="scientific">Tagetes erecta</name>
    <name type="common">African marigold</name>
    <dbReference type="NCBI Taxonomy" id="13708"/>
    <lineage>
        <taxon>Eukaryota</taxon>
        <taxon>Viridiplantae</taxon>
        <taxon>Streptophyta</taxon>
        <taxon>Embryophyta</taxon>
        <taxon>Tracheophyta</taxon>
        <taxon>Spermatophyta</taxon>
        <taxon>Magnoliopsida</taxon>
        <taxon>eudicotyledons</taxon>
        <taxon>Gunneridae</taxon>
        <taxon>Pentapetalae</taxon>
        <taxon>asterids</taxon>
        <taxon>campanulids</taxon>
        <taxon>Asterales</taxon>
        <taxon>Asteraceae</taxon>
        <taxon>Asteroideae</taxon>
        <taxon>Heliantheae alliance</taxon>
        <taxon>Tageteae</taxon>
        <taxon>Tagetes</taxon>
    </lineage>
</organism>
<sequence length="154" mass="17687">MGGRICNCQDGTCAGCIFVITLVNHFSPLLKLSLHISTSDIEPQQPLYAITASSPTGRDTGAPLLLTGRRHTSFLIALRHRTFPPFSRLRNKTAEVWSTSSSADVVRRLQMFSYRKNKQHRWVSYYHLLEFKLHYIWIGEPLKEMMQWPINDAP</sequence>
<keyword evidence="2" id="KW-1185">Reference proteome</keyword>
<evidence type="ECO:0000313" key="2">
    <source>
        <dbReference type="Proteomes" id="UP001229421"/>
    </source>
</evidence>
<gene>
    <name evidence="1" type="ORF">QVD17_34191</name>
</gene>
<comment type="caution">
    <text evidence="1">The sequence shown here is derived from an EMBL/GenBank/DDBJ whole genome shotgun (WGS) entry which is preliminary data.</text>
</comment>
<dbReference type="AlphaFoldDB" id="A0AAD8K1T1"/>
<dbReference type="EMBL" id="JAUHHV010000009">
    <property type="protein sequence ID" value="KAK1412721.1"/>
    <property type="molecule type" value="Genomic_DNA"/>
</dbReference>
<evidence type="ECO:0000313" key="1">
    <source>
        <dbReference type="EMBL" id="KAK1412721.1"/>
    </source>
</evidence>
<protein>
    <submittedName>
        <fullName evidence="1">Uncharacterized protein</fullName>
    </submittedName>
</protein>
<dbReference type="Proteomes" id="UP001229421">
    <property type="component" value="Unassembled WGS sequence"/>
</dbReference>